<dbReference type="PANTHER" id="PTHR33969:SF2">
    <property type="entry name" value="SEGREGATION AND CONDENSATION PROTEIN A"/>
    <property type="match status" value="1"/>
</dbReference>
<evidence type="ECO:0000313" key="2">
    <source>
        <dbReference type="EMBL" id="PIR87285.1"/>
    </source>
</evidence>
<dbReference type="EMBL" id="PFBD01000011">
    <property type="protein sequence ID" value="PIR87285.1"/>
    <property type="molecule type" value="Genomic_DNA"/>
</dbReference>
<dbReference type="AlphaFoldDB" id="A0A2H0UNF2"/>
<evidence type="ECO:0000313" key="3">
    <source>
        <dbReference type="Proteomes" id="UP000229526"/>
    </source>
</evidence>
<proteinExistence type="predicted"/>
<dbReference type="InterPro" id="IPR003768">
    <property type="entry name" value="ScpA"/>
</dbReference>
<reference evidence="3" key="1">
    <citation type="submission" date="2017-09" db="EMBL/GenBank/DDBJ databases">
        <title>Depth-based differentiation of microbial function through sediment-hosted aquifers and enrichment of novel symbionts in the deep terrestrial subsurface.</title>
        <authorList>
            <person name="Probst A.J."/>
            <person name="Ladd B."/>
            <person name="Jarett J.K."/>
            <person name="Geller-Mcgrath D.E."/>
            <person name="Sieber C.M.K."/>
            <person name="Emerson J.B."/>
            <person name="Anantharaman K."/>
            <person name="Thomas B.C."/>
            <person name="Malmstrom R."/>
            <person name="Stieglmeier M."/>
            <person name="Klingl A."/>
            <person name="Woyke T."/>
            <person name="Ryan C.M."/>
            <person name="Banfield J.F."/>
        </authorList>
    </citation>
    <scope>NUCLEOTIDE SEQUENCE [LARGE SCALE GENOMIC DNA]</scope>
</reference>
<evidence type="ECO:0000256" key="1">
    <source>
        <dbReference type="ARBA" id="ARBA00044777"/>
    </source>
</evidence>
<dbReference type="Gene3D" id="6.10.250.2410">
    <property type="match status" value="1"/>
</dbReference>
<dbReference type="InterPro" id="IPR023093">
    <property type="entry name" value="ScpA-like_C"/>
</dbReference>
<dbReference type="Gene3D" id="1.10.10.580">
    <property type="entry name" value="Structural maintenance of chromosome 1. Chain E"/>
    <property type="match status" value="1"/>
</dbReference>
<dbReference type="Pfam" id="PF02616">
    <property type="entry name" value="SMC_ScpA"/>
    <property type="match status" value="2"/>
</dbReference>
<dbReference type="Proteomes" id="UP000229526">
    <property type="component" value="Unassembled WGS sequence"/>
</dbReference>
<sequence length="302" mass="33934">MTDWRSKGRRRYRNPSRLCRTPFSKGRMGLQHNPSLPPLILRGGVRYTQGMNYEVRLEQFSGPISKLLELIEKKELEITRISLAAVTGDFIAYVEGLETAGAVYEESSSEESPPRGGDTSLLADFVVVAARLLLIKSKVLLPSLELTPEEETDIADLEHRLKIYREMKLAGEGIKLLWEKGHVATGRKMLASLGDTKFFYPPAGVGETQLHERMAGLLRILESLAPEQKTVANKIITLQEKIEELTARLTSTASVSFKGSFTHEQRNEIVVLFLAVLHMLANRMADVDQEGQFGEIRIRRTE</sequence>
<comment type="caution">
    <text evidence="2">The sequence shown here is derived from an EMBL/GenBank/DDBJ whole genome shotgun (WGS) entry which is preliminary data.</text>
</comment>
<accession>A0A2H0UNF2</accession>
<organism evidence="2 3">
    <name type="scientific">Candidatus Harrisonbacteria bacterium CG10_big_fil_rev_8_21_14_0_10_49_15</name>
    <dbReference type="NCBI Taxonomy" id="1974587"/>
    <lineage>
        <taxon>Bacteria</taxon>
        <taxon>Candidatus Harrisoniibacteriota</taxon>
    </lineage>
</organism>
<gene>
    <name evidence="2" type="ORF">COU11_01310</name>
</gene>
<protein>
    <recommendedName>
        <fullName evidence="1">Segregation and condensation protein A</fullName>
    </recommendedName>
</protein>
<name>A0A2H0UNF2_9BACT</name>
<dbReference type="PANTHER" id="PTHR33969">
    <property type="entry name" value="SEGREGATION AND CONDENSATION PROTEIN A"/>
    <property type="match status" value="1"/>
</dbReference>